<name>A0ABQ7J5N6_9APIC</name>
<comment type="catalytic activity">
    <reaction evidence="1">
        <text>ATP + H2O = ADP + phosphate + H(+)</text>
        <dbReference type="Rhea" id="RHEA:13065"/>
        <dbReference type="ChEBI" id="CHEBI:15377"/>
        <dbReference type="ChEBI" id="CHEBI:15378"/>
        <dbReference type="ChEBI" id="CHEBI:30616"/>
        <dbReference type="ChEBI" id="CHEBI:43474"/>
        <dbReference type="ChEBI" id="CHEBI:456216"/>
    </reaction>
</comment>
<gene>
    <name evidence="3" type="primary">ALP5b</name>
    <name evidence="3" type="ORF">IE077_000103</name>
</gene>
<comment type="caution">
    <text evidence="3">The sequence shown here is derived from an EMBL/GenBank/DDBJ whole genome shotgun (WGS) entry which is preliminary data.</text>
</comment>
<dbReference type="Gene3D" id="3.90.640.10">
    <property type="entry name" value="Actin, Chain A, domain 4"/>
    <property type="match status" value="1"/>
</dbReference>
<protein>
    <submittedName>
        <fullName evidence="3">Actin-like protein</fullName>
    </submittedName>
</protein>
<reference evidence="3 4" key="1">
    <citation type="journal article" date="2020" name="bioRxiv">
        <title>Metabolic contributions of an alphaproteobacterial endosymbiont in the apicomplexan Cardiosporidium cionae.</title>
        <authorList>
            <person name="Hunter E.S."/>
            <person name="Paight C.J."/>
            <person name="Lane C.E."/>
        </authorList>
    </citation>
    <scope>NUCLEOTIDE SEQUENCE [LARGE SCALE GENOMIC DNA]</scope>
    <source>
        <strain evidence="3">ESH_2018</strain>
    </source>
</reference>
<dbReference type="Proteomes" id="UP000823046">
    <property type="component" value="Unassembled WGS sequence"/>
</dbReference>
<proteinExistence type="inferred from homology"/>
<dbReference type="Gene3D" id="3.30.420.40">
    <property type="match status" value="1"/>
</dbReference>
<dbReference type="SMART" id="SM00268">
    <property type="entry name" value="ACTIN"/>
    <property type="match status" value="1"/>
</dbReference>
<accession>A0ABQ7J5N6</accession>
<sequence>MDHSIDFRNVPIVVIDGGTGCVPTDFKQQLMHREIKAGFCGHDKPILREPCILARKPIIKALIPSTETCFGHQAIRWDIKDKEVVKVFAHPFHPSVTIRQSHVLDMYQMWNYVLEVRLVVDVGESSTRVIPVVEDSGIDASAIFRTQISGYLASLVLQEVFRCSSHPAFMLNLGVIDEIKQSACRTRLNFDYESTLAICKEEPIWFPLPLNYGNMDLRIALERYLVPEIFFHPEIFVQILPGRSLTHKSDSILKIIMDSIKQCAMDLRNELLANVIVVGGTSNTPDFVLRLDKELIQYQQQALGSSSKKCKPCSVLHADNPSLDRGLAVFMGACIIGEEWRSFPSQWILREEFLSNQTAATIRANQTAIGCGFFSCF</sequence>
<dbReference type="InterPro" id="IPR004000">
    <property type="entry name" value="Actin"/>
</dbReference>
<evidence type="ECO:0000256" key="2">
    <source>
        <dbReference type="RuleBase" id="RU000487"/>
    </source>
</evidence>
<dbReference type="EMBL" id="JADAQX010000819">
    <property type="protein sequence ID" value="KAF8819320.1"/>
    <property type="molecule type" value="Genomic_DNA"/>
</dbReference>
<evidence type="ECO:0000256" key="1">
    <source>
        <dbReference type="ARBA" id="ARBA00049360"/>
    </source>
</evidence>
<dbReference type="InterPro" id="IPR043129">
    <property type="entry name" value="ATPase_NBD"/>
</dbReference>
<evidence type="ECO:0000313" key="3">
    <source>
        <dbReference type="EMBL" id="KAF8819320.1"/>
    </source>
</evidence>
<dbReference type="Pfam" id="PF00022">
    <property type="entry name" value="Actin"/>
    <property type="match status" value="1"/>
</dbReference>
<evidence type="ECO:0000313" key="4">
    <source>
        <dbReference type="Proteomes" id="UP000823046"/>
    </source>
</evidence>
<dbReference type="PANTHER" id="PTHR11937">
    <property type="entry name" value="ACTIN"/>
    <property type="match status" value="1"/>
</dbReference>
<dbReference type="SUPFAM" id="SSF53067">
    <property type="entry name" value="Actin-like ATPase domain"/>
    <property type="match status" value="1"/>
</dbReference>
<comment type="similarity">
    <text evidence="2">Belongs to the actin family.</text>
</comment>
<organism evidence="3 4">
    <name type="scientific">Cardiosporidium cionae</name>
    <dbReference type="NCBI Taxonomy" id="476202"/>
    <lineage>
        <taxon>Eukaryota</taxon>
        <taxon>Sar</taxon>
        <taxon>Alveolata</taxon>
        <taxon>Apicomplexa</taxon>
        <taxon>Aconoidasida</taxon>
        <taxon>Nephromycida</taxon>
        <taxon>Cardiosporidium</taxon>
    </lineage>
</organism>
<keyword evidence="4" id="KW-1185">Reference proteome</keyword>